<dbReference type="Proteomes" id="UP001143364">
    <property type="component" value="Unassembled WGS sequence"/>
</dbReference>
<evidence type="ECO:0000313" key="11">
    <source>
        <dbReference type="Proteomes" id="UP001143364"/>
    </source>
</evidence>
<feature type="region of interest" description="Disordered" evidence="8">
    <location>
        <begin position="655"/>
        <end position="675"/>
    </location>
</feature>
<dbReference type="GO" id="GO:0030261">
    <property type="term" value="P:chromosome condensation"/>
    <property type="evidence" value="ECO:0007669"/>
    <property type="project" value="InterPro"/>
</dbReference>
<dbReference type="Pfam" id="PF02463">
    <property type="entry name" value="SMC_N"/>
    <property type="match status" value="1"/>
</dbReference>
<keyword evidence="3 7" id="KW-0547">Nucleotide-binding</keyword>
<dbReference type="InterPro" id="IPR003395">
    <property type="entry name" value="RecF/RecN/SMC_N"/>
</dbReference>
<dbReference type="GO" id="GO:0006260">
    <property type="term" value="P:DNA replication"/>
    <property type="evidence" value="ECO:0007669"/>
    <property type="project" value="UniProtKB-UniRule"/>
</dbReference>
<dbReference type="NCBIfam" id="TIGR02168">
    <property type="entry name" value="SMC_prok_B"/>
    <property type="match status" value="1"/>
</dbReference>
<comment type="function">
    <text evidence="7">Required for chromosome condensation and partitioning.</text>
</comment>
<evidence type="ECO:0000256" key="3">
    <source>
        <dbReference type="ARBA" id="ARBA00022741"/>
    </source>
</evidence>
<protein>
    <recommendedName>
        <fullName evidence="7">Chromosome partition protein Smc</fullName>
    </recommendedName>
</protein>
<dbReference type="GO" id="GO:0007059">
    <property type="term" value="P:chromosome segregation"/>
    <property type="evidence" value="ECO:0007669"/>
    <property type="project" value="UniProtKB-UniRule"/>
</dbReference>
<dbReference type="FunFam" id="3.40.50.300:FF:000901">
    <property type="entry name" value="Chromosome partition protein Smc"/>
    <property type="match status" value="1"/>
</dbReference>
<feature type="coiled-coil region" evidence="7">
    <location>
        <begin position="170"/>
        <end position="197"/>
    </location>
</feature>
<dbReference type="InterPro" id="IPR027417">
    <property type="entry name" value="P-loop_NTPase"/>
</dbReference>
<evidence type="ECO:0000313" key="10">
    <source>
        <dbReference type="EMBL" id="GLK77075.1"/>
    </source>
</evidence>
<dbReference type="RefSeq" id="WP_271204910.1">
    <property type="nucleotide sequence ID" value="NZ_BSFK01000010.1"/>
</dbReference>
<dbReference type="GO" id="GO:0005737">
    <property type="term" value="C:cytoplasm"/>
    <property type="evidence" value="ECO:0007669"/>
    <property type="project" value="UniProtKB-SubCell"/>
</dbReference>
<evidence type="ECO:0000256" key="7">
    <source>
        <dbReference type="HAMAP-Rule" id="MF_01894"/>
    </source>
</evidence>
<feature type="coiled-coil region" evidence="7">
    <location>
        <begin position="946"/>
        <end position="987"/>
    </location>
</feature>
<dbReference type="PANTHER" id="PTHR43977">
    <property type="entry name" value="STRUCTURAL MAINTENANCE OF CHROMOSOMES PROTEIN 3"/>
    <property type="match status" value="1"/>
</dbReference>
<dbReference type="SUPFAM" id="SSF52540">
    <property type="entry name" value="P-loop containing nucleoside triphosphate hydrolases"/>
    <property type="match status" value="1"/>
</dbReference>
<name>A0A9W6JJM6_9HYPH</name>
<feature type="coiled-coil region" evidence="7">
    <location>
        <begin position="286"/>
        <end position="320"/>
    </location>
</feature>
<dbReference type="Gene3D" id="3.40.50.300">
    <property type="entry name" value="P-loop containing nucleotide triphosphate hydrolases"/>
    <property type="match status" value="2"/>
</dbReference>
<dbReference type="AlphaFoldDB" id="A0A9W6JJM6"/>
<evidence type="ECO:0000256" key="8">
    <source>
        <dbReference type="SAM" id="MobiDB-lite"/>
    </source>
</evidence>
<reference evidence="10" key="1">
    <citation type="journal article" date="2014" name="Int. J. Syst. Evol. Microbiol.">
        <title>Complete genome sequence of Corynebacterium casei LMG S-19264T (=DSM 44701T), isolated from a smear-ripened cheese.</title>
        <authorList>
            <consortium name="US DOE Joint Genome Institute (JGI-PGF)"/>
            <person name="Walter F."/>
            <person name="Albersmeier A."/>
            <person name="Kalinowski J."/>
            <person name="Ruckert C."/>
        </authorList>
    </citation>
    <scope>NUCLEOTIDE SEQUENCE</scope>
    <source>
        <strain evidence="10">VKM B-2555</strain>
    </source>
</reference>
<comment type="subunit">
    <text evidence="7">Homodimer.</text>
</comment>
<comment type="caution">
    <text evidence="10">The sequence shown here is derived from an EMBL/GenBank/DDBJ whole genome shotgun (WGS) entry which is preliminary data.</text>
</comment>
<evidence type="ECO:0000256" key="1">
    <source>
        <dbReference type="ARBA" id="ARBA00004496"/>
    </source>
</evidence>
<keyword evidence="11" id="KW-1185">Reference proteome</keyword>
<evidence type="ECO:0000256" key="2">
    <source>
        <dbReference type="ARBA" id="ARBA00022490"/>
    </source>
</evidence>
<evidence type="ECO:0000256" key="6">
    <source>
        <dbReference type="ARBA" id="ARBA00023125"/>
    </source>
</evidence>
<accession>A0A9W6JJM6</accession>
<reference evidence="10" key="2">
    <citation type="submission" date="2023-01" db="EMBL/GenBank/DDBJ databases">
        <authorList>
            <person name="Sun Q."/>
            <person name="Evtushenko L."/>
        </authorList>
    </citation>
    <scope>NUCLEOTIDE SEQUENCE</scope>
    <source>
        <strain evidence="10">VKM B-2555</strain>
    </source>
</reference>
<feature type="region of interest" description="Disordered" evidence="8">
    <location>
        <begin position="461"/>
        <end position="488"/>
    </location>
</feature>
<dbReference type="PIRSF" id="PIRSF005719">
    <property type="entry name" value="SMC"/>
    <property type="match status" value="1"/>
</dbReference>
<evidence type="ECO:0000256" key="4">
    <source>
        <dbReference type="ARBA" id="ARBA00022840"/>
    </source>
</evidence>
<comment type="similarity">
    <text evidence="7">Belongs to the SMC family.</text>
</comment>
<keyword evidence="4 7" id="KW-0067">ATP-binding</keyword>
<dbReference type="EMBL" id="BSFK01000010">
    <property type="protein sequence ID" value="GLK77075.1"/>
    <property type="molecule type" value="Genomic_DNA"/>
</dbReference>
<keyword evidence="5 7" id="KW-0175">Coiled coil</keyword>
<proteinExistence type="inferred from homology"/>
<evidence type="ECO:0000259" key="9">
    <source>
        <dbReference type="Pfam" id="PF02463"/>
    </source>
</evidence>
<evidence type="ECO:0000256" key="5">
    <source>
        <dbReference type="ARBA" id="ARBA00023054"/>
    </source>
</evidence>
<feature type="compositionally biased region" description="Low complexity" evidence="8">
    <location>
        <begin position="472"/>
        <end position="485"/>
    </location>
</feature>
<dbReference type="GO" id="GO:0016887">
    <property type="term" value="F:ATP hydrolysis activity"/>
    <property type="evidence" value="ECO:0007669"/>
    <property type="project" value="InterPro"/>
</dbReference>
<dbReference type="GO" id="GO:0007062">
    <property type="term" value="P:sister chromatid cohesion"/>
    <property type="evidence" value="ECO:0007669"/>
    <property type="project" value="InterPro"/>
</dbReference>
<feature type="domain" description="RecF/RecN/SMC N-terminal" evidence="9">
    <location>
        <begin position="5"/>
        <end position="1132"/>
    </location>
</feature>
<comment type="subcellular location">
    <subcellularLocation>
        <location evidence="1 7">Cytoplasm</location>
    </subcellularLocation>
</comment>
<dbReference type="GO" id="GO:0003677">
    <property type="term" value="F:DNA binding"/>
    <property type="evidence" value="ECO:0007669"/>
    <property type="project" value="UniProtKB-UniRule"/>
</dbReference>
<feature type="coiled-coil region" evidence="7">
    <location>
        <begin position="758"/>
        <end position="823"/>
    </location>
</feature>
<sequence length="1149" mass="120748">MNFVKLRVAGFKTFVDATEAPIEPGLTGIVGPNGCGKSNLVEALRWVMGESSFKSLRASGMEDVIFAGGGSRPARNHAEVVLTLDNADRLAPEPFNGADEIEVSRRIARGLGSTYRVNGREVRARDVQLLFADASSGPRSPSLVGQGRVGEIINARPEQRRRILEEAAGIAGLHARRREAEQRLDGAEQNLARVEDVLGQLGGRAESLRRQARAAERYRALTDEIRALEGLLLVLDHEAAAAAALEAERAEALAVAAVGEALRSQGEAARAEAVAAHALAPARTAAEDAASTLRRLTQEAAQLEGEEARARARLDELARRLTQISSDVVRETALAEDAAATLARLDAARDDLAVPADDAGGDAGLAARLSEAEAAVAAAESALAAATAEAAARRAERRTLERARDDAAARTAALHREAAGLAAEAARLEAEAGAAGDASALAAATASARAKFEDAERAAQAAEAAHARARGAESAARGPAAQANARAERAATEARTLAKLLAADARGGVTPAVDLLVVENGFETALGAALGDDLELPLDPAAKARWAGAALSEADPALPEGAAPLAAHVTAPPELARRLAQIGVVARPDSARLQAHLSPGQRLVSREGDLWRWDGVTVSADAPTPAARRLAEKNRLGAVEREAASARAEADRLRGEVERARAGTQDAARAEQAARDAARAARTALDTARDAQEAAERAGARVAARRSAVAEALNRIAAQSAEADAARTSTAARLDALDGNAGDDGRAAALAETVAERRRAAADLRAEAQARAAEARRREARAQEIAADLASWTARRAGAAERLDSLAARRAEAETERSELADRPDELAARRRTLATAVLAAESAAKAAAGRQAEAESAHRAADLAARAALDALARAREEAARAGARLEAAREKRAASAHRIREARDMEPAALAETLKPLRTDFPREEIERRLAQTVAGRDRLGAVNLRAEEELAEIEASHGALAAEREDLTEAIARLRAAVRSLNQEGRGRLLAAFTAVDGHFRTLFETLFGGGEARLELVESDDPLEAGLEVIARPPGKKPQTLSLLSGGEQALTALALVFGVFLTNPAPVCVLDEVDAPLDDANVERFCALLDEMRRVTRTRFLTVTHNPITMARMDRLLGVTMAERGVSQLVAVDLQAAERLLETA</sequence>
<dbReference type="InterPro" id="IPR011890">
    <property type="entry name" value="SMC_prok"/>
</dbReference>
<organism evidence="10 11">
    <name type="scientific">Methylopila jiangsuensis</name>
    <dbReference type="NCBI Taxonomy" id="586230"/>
    <lineage>
        <taxon>Bacteria</taxon>
        <taxon>Pseudomonadati</taxon>
        <taxon>Pseudomonadota</taxon>
        <taxon>Alphaproteobacteria</taxon>
        <taxon>Hyphomicrobiales</taxon>
        <taxon>Methylopilaceae</taxon>
        <taxon>Methylopila</taxon>
    </lineage>
</organism>
<keyword evidence="6 7" id="KW-0238">DNA-binding</keyword>
<dbReference type="CDD" id="cd03278">
    <property type="entry name" value="ABC_SMC_barmotin"/>
    <property type="match status" value="1"/>
</dbReference>
<dbReference type="InterPro" id="IPR024704">
    <property type="entry name" value="SMC"/>
</dbReference>
<dbReference type="HAMAP" id="MF_01894">
    <property type="entry name" value="Smc_prok"/>
    <property type="match status" value="1"/>
</dbReference>
<feature type="binding site" evidence="7">
    <location>
        <begin position="32"/>
        <end position="39"/>
    </location>
    <ligand>
        <name>ATP</name>
        <dbReference type="ChEBI" id="CHEBI:30616"/>
    </ligand>
</feature>
<keyword evidence="2 7" id="KW-0963">Cytoplasm</keyword>
<comment type="domain">
    <text evidence="7">Contains large globular domains required for ATP hydrolysis at each terminus and a third globular domain forming a flexible hinge near the middle of the molecule. These domains are separated by coiled-coil structures.</text>
</comment>
<dbReference type="GO" id="GO:0005524">
    <property type="term" value="F:ATP binding"/>
    <property type="evidence" value="ECO:0007669"/>
    <property type="project" value="UniProtKB-UniRule"/>
</dbReference>
<gene>
    <name evidence="7" type="primary">smc</name>
    <name evidence="10" type="ORF">GCM10008171_23290</name>
</gene>